<feature type="transmembrane region" description="Helical" evidence="1">
    <location>
        <begin position="20"/>
        <end position="43"/>
    </location>
</feature>
<gene>
    <name evidence="3" type="ORF">AKJ09_11249</name>
</gene>
<dbReference type="PROSITE" id="PS50206">
    <property type="entry name" value="RHODANESE_3"/>
    <property type="match status" value="1"/>
</dbReference>
<dbReference type="Gene3D" id="3.40.250.10">
    <property type="entry name" value="Rhodanese-like domain"/>
    <property type="match status" value="1"/>
</dbReference>
<evidence type="ECO:0000313" key="3">
    <source>
        <dbReference type="EMBL" id="AKV04586.1"/>
    </source>
</evidence>
<name>A0A0K1QFM9_9BACT</name>
<proteinExistence type="predicted"/>
<feature type="domain" description="Rhodanese" evidence="2">
    <location>
        <begin position="55"/>
        <end position="130"/>
    </location>
</feature>
<dbReference type="InterPro" id="IPR036873">
    <property type="entry name" value="Rhodanese-like_dom_sf"/>
</dbReference>
<evidence type="ECO:0000313" key="4">
    <source>
        <dbReference type="Proteomes" id="UP000064967"/>
    </source>
</evidence>
<accession>A0A0K1QFM9</accession>
<keyword evidence="1" id="KW-0472">Membrane</keyword>
<keyword evidence="4" id="KW-1185">Reference proteome</keyword>
<protein>
    <recommendedName>
        <fullName evidence="2">Rhodanese domain-containing protein</fullName>
    </recommendedName>
</protein>
<dbReference type="Proteomes" id="UP000064967">
    <property type="component" value="Chromosome"/>
</dbReference>
<dbReference type="KEGG" id="llu:AKJ09_11249"/>
<dbReference type="EMBL" id="CP012333">
    <property type="protein sequence ID" value="AKV04586.1"/>
    <property type="molecule type" value="Genomic_DNA"/>
</dbReference>
<dbReference type="CDD" id="cd00158">
    <property type="entry name" value="RHOD"/>
    <property type="match status" value="1"/>
</dbReference>
<evidence type="ECO:0000256" key="1">
    <source>
        <dbReference type="SAM" id="Phobius"/>
    </source>
</evidence>
<keyword evidence="1" id="KW-1133">Transmembrane helix</keyword>
<dbReference type="AlphaFoldDB" id="A0A0K1QFM9"/>
<dbReference type="SUPFAM" id="SSF52821">
    <property type="entry name" value="Rhodanese/Cell cycle control phosphatase"/>
    <property type="match status" value="1"/>
</dbReference>
<sequence length="134" mass="14521">MAPRHGRCAAVVMLNLSPHAMSLLGVLAAVVILGIFVGSGLFYGARAHRALRMINRGDAILLDIDAPDGIEDARDPGWREVPFRKLEARAEKLGGKDHTIVLRGGGKSRSREATRHLRARGYRVINIGTAFSKA</sequence>
<dbReference type="InterPro" id="IPR001763">
    <property type="entry name" value="Rhodanese-like_dom"/>
</dbReference>
<keyword evidence="1" id="KW-0812">Transmembrane</keyword>
<organism evidence="3 4">
    <name type="scientific">Labilithrix luteola</name>
    <dbReference type="NCBI Taxonomy" id="1391654"/>
    <lineage>
        <taxon>Bacteria</taxon>
        <taxon>Pseudomonadati</taxon>
        <taxon>Myxococcota</taxon>
        <taxon>Polyangia</taxon>
        <taxon>Polyangiales</taxon>
        <taxon>Labilitrichaceae</taxon>
        <taxon>Labilithrix</taxon>
    </lineage>
</organism>
<evidence type="ECO:0000259" key="2">
    <source>
        <dbReference type="PROSITE" id="PS50206"/>
    </source>
</evidence>
<reference evidence="3 4" key="1">
    <citation type="submission" date="2015-08" db="EMBL/GenBank/DDBJ databases">
        <authorList>
            <person name="Babu N.S."/>
            <person name="Beckwith C.J."/>
            <person name="Beseler K.G."/>
            <person name="Brison A."/>
            <person name="Carone J.V."/>
            <person name="Caskin T.P."/>
            <person name="Diamond M."/>
            <person name="Durham M.E."/>
            <person name="Foxe J.M."/>
            <person name="Go M."/>
            <person name="Henderson B.A."/>
            <person name="Jones I.B."/>
            <person name="McGettigan J.A."/>
            <person name="Micheletti S.J."/>
            <person name="Nasrallah M.E."/>
            <person name="Ortiz D."/>
            <person name="Piller C.R."/>
            <person name="Privatt S.R."/>
            <person name="Schneider S.L."/>
            <person name="Sharp S."/>
            <person name="Smith T.C."/>
            <person name="Stanton J.D."/>
            <person name="Ullery H.E."/>
            <person name="Wilson R.J."/>
            <person name="Serrano M.G."/>
            <person name="Buck G."/>
            <person name="Lee V."/>
            <person name="Wang Y."/>
            <person name="Carvalho R."/>
            <person name="Voegtly L."/>
            <person name="Shi R."/>
            <person name="Duckworth R."/>
            <person name="Johnson A."/>
            <person name="Loviza R."/>
            <person name="Walstead R."/>
            <person name="Shah Z."/>
            <person name="Kiflezghi M."/>
            <person name="Wade K."/>
            <person name="Ball S.L."/>
            <person name="Bradley K.W."/>
            <person name="Asai D.J."/>
            <person name="Bowman C.A."/>
            <person name="Russell D.A."/>
            <person name="Pope W.H."/>
            <person name="Jacobs-Sera D."/>
            <person name="Hendrix R.W."/>
            <person name="Hatfull G.F."/>
        </authorList>
    </citation>
    <scope>NUCLEOTIDE SEQUENCE [LARGE SCALE GENOMIC DNA]</scope>
    <source>
        <strain evidence="3 4">DSM 27648</strain>
    </source>
</reference>